<evidence type="ECO:0000256" key="8">
    <source>
        <dbReference type="SAM" id="Phobius"/>
    </source>
</evidence>
<keyword evidence="6 8" id="KW-0472">Membrane</keyword>
<dbReference type="Pfam" id="PF14510">
    <property type="entry name" value="ABC_trans_N"/>
    <property type="match status" value="1"/>
</dbReference>
<keyword evidence="5 8" id="KW-1133">Transmembrane helix</keyword>
<feature type="transmembrane region" description="Helical" evidence="8">
    <location>
        <begin position="493"/>
        <end position="515"/>
    </location>
</feature>
<proteinExistence type="inferred from homology"/>
<dbReference type="GO" id="GO:0005524">
    <property type="term" value="F:ATP binding"/>
    <property type="evidence" value="ECO:0007669"/>
    <property type="project" value="InterPro"/>
</dbReference>
<feature type="domain" description="ABC transporter" evidence="9">
    <location>
        <begin position="131"/>
        <end position="382"/>
    </location>
</feature>
<evidence type="ECO:0000256" key="3">
    <source>
        <dbReference type="ARBA" id="ARBA00022448"/>
    </source>
</evidence>
<dbReference type="OMA" id="MPRFVTQ"/>
<dbReference type="Gene3D" id="3.40.50.300">
    <property type="entry name" value="P-loop containing nucleotide triphosphate hydrolases"/>
    <property type="match status" value="2"/>
</dbReference>
<dbReference type="SUPFAM" id="SSF52540">
    <property type="entry name" value="P-loop containing nucleoside triphosphate hydrolases"/>
    <property type="match status" value="2"/>
</dbReference>
<evidence type="ECO:0000256" key="4">
    <source>
        <dbReference type="ARBA" id="ARBA00022692"/>
    </source>
</evidence>
<dbReference type="Pfam" id="PF00005">
    <property type="entry name" value="ABC_tran"/>
    <property type="match status" value="2"/>
</dbReference>
<dbReference type="InterPro" id="IPR027417">
    <property type="entry name" value="P-loop_NTPase"/>
</dbReference>
<feature type="transmembrane region" description="Helical" evidence="8">
    <location>
        <begin position="639"/>
        <end position="658"/>
    </location>
</feature>
<organism evidence="10 11">
    <name type="scientific">Penicillium roqueforti (strain FM164)</name>
    <dbReference type="NCBI Taxonomy" id="1365484"/>
    <lineage>
        <taxon>Eukaryota</taxon>
        <taxon>Fungi</taxon>
        <taxon>Dikarya</taxon>
        <taxon>Ascomycota</taxon>
        <taxon>Pezizomycotina</taxon>
        <taxon>Eurotiomycetes</taxon>
        <taxon>Eurotiomycetidae</taxon>
        <taxon>Eurotiales</taxon>
        <taxon>Aspergillaceae</taxon>
        <taxon>Penicillium</taxon>
    </lineage>
</organism>
<dbReference type="STRING" id="1365484.W6Q5Y5"/>
<evidence type="ECO:0000256" key="2">
    <source>
        <dbReference type="ARBA" id="ARBA00006012"/>
    </source>
</evidence>
<feature type="region of interest" description="Disordered" evidence="7">
    <location>
        <begin position="1"/>
        <end position="29"/>
    </location>
</feature>
<feature type="region of interest" description="Disordered" evidence="7">
    <location>
        <begin position="782"/>
        <end position="812"/>
    </location>
</feature>
<dbReference type="InterPro" id="IPR013525">
    <property type="entry name" value="ABC2_TM"/>
</dbReference>
<dbReference type="OrthoDB" id="245989at2759"/>
<dbReference type="EMBL" id="HG792016">
    <property type="protein sequence ID" value="CDM32108.1"/>
    <property type="molecule type" value="Genomic_DNA"/>
</dbReference>
<feature type="compositionally biased region" description="Basic and acidic residues" evidence="7">
    <location>
        <begin position="1"/>
        <end position="17"/>
    </location>
</feature>
<dbReference type="Pfam" id="PF01061">
    <property type="entry name" value="ABC2_membrane"/>
    <property type="match status" value="1"/>
</dbReference>
<dbReference type="InterPro" id="IPR017871">
    <property type="entry name" value="ABC_transporter-like_CS"/>
</dbReference>
<dbReference type="CDD" id="cd03233">
    <property type="entry name" value="ABCG_PDR_domain1"/>
    <property type="match status" value="1"/>
</dbReference>
<dbReference type="PROSITE" id="PS50893">
    <property type="entry name" value="ABC_TRANSPORTER_2"/>
    <property type="match status" value="1"/>
</dbReference>
<dbReference type="GO" id="GO:0140359">
    <property type="term" value="F:ABC-type transporter activity"/>
    <property type="evidence" value="ECO:0007669"/>
    <property type="project" value="InterPro"/>
</dbReference>
<sequence length="1010" mass="112068">MTSEKDSFELREKDEQPPHTGSTLGRVQSMTYINQNDVDTLTRIATEHSHRQPAPGTSDNLEALAEQDPALDPQSGKFDLQKWLKAAFKDLNRDGPAGHTSDVVFKNLNIYGSGAALQFQDTVTSTLTAPFRLPQIIRESHSPQRRILKDFNGILKSGEMLLVLGRPGAGCSTLLKSMTGELHGLKMDKESVIHYNGIPQTRMMKEFKGELVYNQEVDRHFPHLTVGQTLEFAAATRTPAHRFQGMSRAEFAKYMAQIIMAVFGLSHTYNTRVGDDFIRGVSGGERKRVSIAEMALAHAPIAAWDNSTRGLDSATALKFVEALRLSSDITGACQAVAAYQASQSIYDVFDKVIVLYEGHQVFFGAASAAKSYFENQGWDCPTRQTTGDFLTSISNPQERRAKPGMENRVPRTPADFEAAWLKSPEYKQLLNEIAEYEGQNPVGDDVQALADLQNWKRGVQAKHTRPKSPYIISVYMQIRLNTVRAYQRLWNDAASTISVVVTNIIMALIIGSVFYDTPNATVGFTSKCATLFFAVLLNALTAMSEINNLYSQRPIVEKHASFAFYHPFTEAIAGVISDIPVKFVLSVVFNIILYFLAGLQREPSNFFLYFLITFIITFVMSAIFRTLAAVTKTISQAMGLAGVMILILVVYTGFVLPIPSMHPWFNWIHYLNPIFYAFEILVANEFHAREFPCSSFVPSYADLSGEAFSCTAPGSLAGATTVNGDRFMALNYNYSYAHVWRNFGILIGFLIAFMAIYFIATELNSATTSAAEALVFRRGHEPASLRQDHKSGSDVESTETTKDHAAAGTGEKGMGAIQAQTDTFTWRNVCYDIEIKGEPRRLLDNVSGWVKPGTLTALMGVSGAGKTTLLDVLAHRTSMGVITGDMFVNGRPLDQSFQRKTGYVQQQDLHLDTATVRESLRFSAMLRQPASVSVKEKYAYVEDVISMLKMEEFAEAIVGVPGEGLNVEQRKLLTIGVELAAKPKLLLFLDEPTRQWSRLSEFLGYLFIPS</sequence>
<dbReference type="Proteomes" id="UP000030686">
    <property type="component" value="Unassembled WGS sequence"/>
</dbReference>
<dbReference type="InterPro" id="IPR010929">
    <property type="entry name" value="PDR_CDR_ABC"/>
</dbReference>
<evidence type="ECO:0000256" key="7">
    <source>
        <dbReference type="SAM" id="MobiDB-lite"/>
    </source>
</evidence>
<feature type="compositionally biased region" description="Basic and acidic residues" evidence="7">
    <location>
        <begin position="782"/>
        <end position="805"/>
    </location>
</feature>
<keyword evidence="4 8" id="KW-0812">Transmembrane</keyword>
<gene>
    <name evidence="10" type="ORF">PROQFM164_S02g002259</name>
</gene>
<evidence type="ECO:0000313" key="10">
    <source>
        <dbReference type="EMBL" id="CDM32108.1"/>
    </source>
</evidence>
<dbReference type="GO" id="GO:0016887">
    <property type="term" value="F:ATP hydrolysis activity"/>
    <property type="evidence" value="ECO:0007669"/>
    <property type="project" value="InterPro"/>
</dbReference>
<dbReference type="InterPro" id="IPR034001">
    <property type="entry name" value="ABCG_PDR_1"/>
</dbReference>
<dbReference type="GO" id="GO:0016020">
    <property type="term" value="C:membrane"/>
    <property type="evidence" value="ECO:0007669"/>
    <property type="project" value="UniProtKB-SubCell"/>
</dbReference>
<reference evidence="10" key="1">
    <citation type="journal article" date="2014" name="Nat. Commun.">
        <title>Multiple recent horizontal transfers of a large genomic region in cheese making fungi.</title>
        <authorList>
            <person name="Cheeseman K."/>
            <person name="Ropars J."/>
            <person name="Renault P."/>
            <person name="Dupont J."/>
            <person name="Gouzy J."/>
            <person name="Branca A."/>
            <person name="Abraham A.L."/>
            <person name="Ceppi M."/>
            <person name="Conseiller E."/>
            <person name="Debuchy R."/>
            <person name="Malagnac F."/>
            <person name="Goarin A."/>
            <person name="Silar P."/>
            <person name="Lacoste S."/>
            <person name="Sallet E."/>
            <person name="Bensimon A."/>
            <person name="Giraud T."/>
            <person name="Brygoo Y."/>
        </authorList>
    </citation>
    <scope>NUCLEOTIDE SEQUENCE [LARGE SCALE GENOMIC DNA]</scope>
    <source>
        <strain evidence="10">FM164</strain>
    </source>
</reference>
<name>W6Q5Y5_PENRF</name>
<evidence type="ECO:0000313" key="11">
    <source>
        <dbReference type="Proteomes" id="UP000030686"/>
    </source>
</evidence>
<feature type="transmembrane region" description="Helical" evidence="8">
    <location>
        <begin position="521"/>
        <end position="543"/>
    </location>
</feature>
<keyword evidence="11" id="KW-1185">Reference proteome</keyword>
<comment type="subcellular location">
    <subcellularLocation>
        <location evidence="1">Membrane</location>
        <topology evidence="1">Multi-pass membrane protein</topology>
    </subcellularLocation>
</comment>
<evidence type="ECO:0000256" key="6">
    <source>
        <dbReference type="ARBA" id="ARBA00023136"/>
    </source>
</evidence>
<evidence type="ECO:0000259" key="9">
    <source>
        <dbReference type="PROSITE" id="PS50893"/>
    </source>
</evidence>
<protein>
    <submittedName>
        <fullName evidence="10">Pleiotropic drug resistance protein PDR</fullName>
    </submittedName>
</protein>
<feature type="transmembrane region" description="Helical" evidence="8">
    <location>
        <begin position="606"/>
        <end position="627"/>
    </location>
</feature>
<dbReference type="AlphaFoldDB" id="W6Q5Y5"/>
<dbReference type="Pfam" id="PF06422">
    <property type="entry name" value="PDR_CDR"/>
    <property type="match status" value="1"/>
</dbReference>
<evidence type="ECO:0000256" key="1">
    <source>
        <dbReference type="ARBA" id="ARBA00004141"/>
    </source>
</evidence>
<feature type="compositionally biased region" description="Polar residues" evidence="7">
    <location>
        <begin position="19"/>
        <end position="29"/>
    </location>
</feature>
<dbReference type="PROSITE" id="PS00211">
    <property type="entry name" value="ABC_TRANSPORTER_1"/>
    <property type="match status" value="1"/>
</dbReference>
<comment type="similarity">
    <text evidence="2">Belongs to the ABC transporter superfamily. ABCG family. PDR (TC 3.A.1.205) subfamily.</text>
</comment>
<dbReference type="InterPro" id="IPR029481">
    <property type="entry name" value="ABC_trans_N"/>
</dbReference>
<accession>W6Q5Y5</accession>
<keyword evidence="3" id="KW-0813">Transport</keyword>
<dbReference type="InterPro" id="IPR003439">
    <property type="entry name" value="ABC_transporter-like_ATP-bd"/>
</dbReference>
<dbReference type="PANTHER" id="PTHR19241">
    <property type="entry name" value="ATP-BINDING CASSETTE TRANSPORTER"/>
    <property type="match status" value="1"/>
</dbReference>
<feature type="transmembrane region" description="Helical" evidence="8">
    <location>
        <begin position="739"/>
        <end position="760"/>
    </location>
</feature>
<evidence type="ECO:0000256" key="5">
    <source>
        <dbReference type="ARBA" id="ARBA00022989"/>
    </source>
</evidence>